<dbReference type="Pfam" id="PF00550">
    <property type="entry name" value="PP-binding"/>
    <property type="match status" value="1"/>
</dbReference>
<dbReference type="InterPro" id="IPR050091">
    <property type="entry name" value="PKS_NRPS_Biosynth_Enz"/>
</dbReference>
<dbReference type="InterPro" id="IPR009081">
    <property type="entry name" value="PP-bd_ACP"/>
</dbReference>
<dbReference type="SUPFAM" id="SSF47336">
    <property type="entry name" value="ACP-like"/>
    <property type="match status" value="1"/>
</dbReference>
<dbReference type="InterPro" id="IPR013968">
    <property type="entry name" value="PKS_KR"/>
</dbReference>
<organism evidence="6 7">
    <name type="scientific">Legionella anisa</name>
    <dbReference type="NCBI Taxonomy" id="28082"/>
    <lineage>
        <taxon>Bacteria</taxon>
        <taxon>Pseudomonadati</taxon>
        <taxon>Pseudomonadota</taxon>
        <taxon>Gammaproteobacteria</taxon>
        <taxon>Legionellales</taxon>
        <taxon>Legionellaceae</taxon>
        <taxon>Legionella</taxon>
    </lineage>
</organism>
<keyword evidence="7" id="KW-1185">Reference proteome</keyword>
<dbReference type="InterPro" id="IPR001227">
    <property type="entry name" value="Ac_transferase_dom_sf"/>
</dbReference>
<dbReference type="SUPFAM" id="SSF52151">
    <property type="entry name" value="FabD/lysophospholipase-like"/>
    <property type="match status" value="1"/>
</dbReference>
<dbReference type="Pfam" id="PF22621">
    <property type="entry name" value="CurL-like_PKS_C"/>
    <property type="match status" value="1"/>
</dbReference>
<dbReference type="InterPro" id="IPR001031">
    <property type="entry name" value="Thioesterase"/>
</dbReference>
<dbReference type="Pfam" id="PF00698">
    <property type="entry name" value="Acyl_transf_1"/>
    <property type="match status" value="1"/>
</dbReference>
<dbReference type="InterPro" id="IPR014043">
    <property type="entry name" value="Acyl_transferase_dom"/>
</dbReference>
<dbReference type="PANTHER" id="PTHR43775:SF51">
    <property type="entry name" value="INACTIVE PHENOLPHTHIOCEROL SYNTHESIS POLYKETIDE SYNTHASE TYPE I PKS1-RELATED"/>
    <property type="match status" value="1"/>
</dbReference>
<dbReference type="InterPro" id="IPR016035">
    <property type="entry name" value="Acyl_Trfase/lysoPLipase"/>
</dbReference>
<dbReference type="GO" id="GO:0006633">
    <property type="term" value="P:fatty acid biosynthetic process"/>
    <property type="evidence" value="ECO:0007669"/>
    <property type="project" value="TreeGrafter"/>
</dbReference>
<evidence type="ECO:0000256" key="4">
    <source>
        <dbReference type="ARBA" id="ARBA00022679"/>
    </source>
</evidence>
<dbReference type="Proteomes" id="UP000192511">
    <property type="component" value="Unassembled WGS sequence"/>
</dbReference>
<dbReference type="InterPro" id="IPR016036">
    <property type="entry name" value="Malonyl_transacylase_ACP-bd"/>
</dbReference>
<name>A0AAX0WS99_9GAMM</name>
<dbReference type="Gene3D" id="3.30.70.3290">
    <property type="match status" value="1"/>
</dbReference>
<comment type="similarity">
    <text evidence="1">Belongs to the short-chain dehydrogenases/reductases (SDR) family.</text>
</comment>
<evidence type="ECO:0000256" key="3">
    <source>
        <dbReference type="ARBA" id="ARBA00022553"/>
    </source>
</evidence>
<dbReference type="InterPro" id="IPR036736">
    <property type="entry name" value="ACP-like_sf"/>
</dbReference>
<keyword evidence="3" id="KW-0597">Phosphoprotein</keyword>
<dbReference type="CDD" id="cd08953">
    <property type="entry name" value="KR_2_SDR_x"/>
    <property type="match status" value="1"/>
</dbReference>
<sequence length="1352" mass="152961">MHMLFYKNIQRVCKTGICMDQINQLVDDNVFILPLSAKTKNSLGQYQKKLADYLPQLPNHSLADIAYTLQEKREFYSHRNYIVCKTIEDAIQQLHQLGTPSHLTKEMQHAEHKLIFMFSGQGSQYSGMSSFLYKNEEIFRNCIDYCCNILSSDNSIDFKALLFSENNQAINQTQYAQPLLFVVSYALAKLFESWGVKSDAYIGHSLGEYVAATLANVFSLEDALKIVAMRGKLMQSMPSGAMLAIQKPASEVSAYLTATTEIAVVNSPEYCVVSGATAEIHQLKKQLEKQAIPCSLLRTSHAFHSAMMEDAAHAFTQFLADIILNPPSAPFISNTTGQFITDIQATSPNYWGEHIRNPVLFSEGVNTLMQKYPHALYCEIGPGNTLSTFVKQHKDQNDKNLLAIHTLLPAKIYKELPSDKEDLQIFHAVGKLWSYNYPLNFKAISKNQFGKLTLLPSYQFEKQTCWINKSTTSGHANRDVVMNPKSKWFYKPTWKRLSSIPKHHELISSSQDTWLIFADDTGLSDKLALRLKELQQKHLVVKINKSIQSFVISHDHVQINPFSEQSYAKLFSYLNEHHYKPTLIIHAWTVTNDHVSYVNEFTESKIFYGFYSLFLLQKYLLNHYNHPLKLSVLTNGIGQITGEDIIHPEKGTVLGAVRAIPHELPQVQTLCLDLGFKTSINPDYLIQFAQQDDHYEAEPSYALKMNALWREDIELISTPIHNQTLIQDNEVILITGGLGGIALSIANEIAKKHQVTFVLTSRKPFVVDVPEKEQSDLYKFQKSTIKQIQDNGSQVDIDCIDIAEPLDTLRLIERIKQKYGTLSGIIHAAGVEPLGLVDKSLDQLSSVLSAKVFGTENLFNALKNEKLKYFIMTSSITSFMGTVGTIEYCAANSYLDILSGSMFHPIVEHFLSINWPAWSDVGMAHKFNTLNKSSQSLEQLNALNSKQGAEVFYTLMNQTEHHQVAVSKFDIQNLKKKIFGKYRKNKNSIALVHENKRQLLTDTDITGLEEKVAQIFHEILGVEQFSKHDNFFDLGGSSLSVVQLVSKLKAIDLFPSITDIMKNNSVFLLSNFNTVSTTEKIVVPLKINPNSSKNVFFIHPVGGTLILYTNMIKQLDNSYNYYGIQNINIANKVIIETDSLKKLAEKYVYEIQKIQSDGPYVLMGASLGGTLAYEMGRQLLNLGKQVSFVAMFDSWATFSEKSHDEDIFRDYMYSQMKSEFDEFASKLSELAVENEEIIKNICDARWKLMTLLLNYSIQSGDVNIKIHQFKAKQLDSFHINNINTPDNGWKKYTNLPVSSYEIDGDHISILEQPGVNQIITELNSLLSQMKSKTGIDLKATANSIEFNYSKAI</sequence>
<dbReference type="Pfam" id="PF08659">
    <property type="entry name" value="KR"/>
    <property type="match status" value="1"/>
</dbReference>
<proteinExistence type="inferred from homology"/>
<keyword evidence="4" id="KW-0808">Transferase</keyword>
<comment type="caution">
    <text evidence="6">The sequence shown here is derived from an EMBL/GenBank/DDBJ whole genome shotgun (WGS) entry which is preliminary data.</text>
</comment>
<reference evidence="6" key="1">
    <citation type="submission" date="2017-12" db="EMBL/GenBank/DDBJ databases">
        <title>FDA dAtabase for Regulatory Grade micrObial Sequences (FDA-ARGOS): Supporting development and validation of Infectious Disease Dx tests.</title>
        <authorList>
            <person name="Kerrigan L."/>
            <person name="Tallon L.J."/>
            <person name="Sadzewicz L."/>
            <person name="Sengamalay N."/>
            <person name="Ott S."/>
            <person name="Godinez A."/>
            <person name="Nagaraj S."/>
            <person name="Vavikolanu K."/>
            <person name="Vyas G."/>
            <person name="Nadendla S."/>
            <person name="Aluvathingal J."/>
            <person name="Sichtig H."/>
        </authorList>
    </citation>
    <scope>NUCLEOTIDE SEQUENCE [LARGE SCALE GENOMIC DNA]</scope>
    <source>
        <strain evidence="6">FDAARGOS_200</strain>
    </source>
</reference>
<feature type="domain" description="Carrier" evidence="5">
    <location>
        <begin position="1003"/>
        <end position="1077"/>
    </location>
</feature>
<dbReference type="EMBL" id="NBTX02000004">
    <property type="protein sequence ID" value="PNL60990.1"/>
    <property type="molecule type" value="Genomic_DNA"/>
</dbReference>
<evidence type="ECO:0000259" key="5">
    <source>
        <dbReference type="PROSITE" id="PS50075"/>
    </source>
</evidence>
<dbReference type="Gene3D" id="1.10.1200.10">
    <property type="entry name" value="ACP-like"/>
    <property type="match status" value="1"/>
</dbReference>
<accession>A0AAX0WS99</accession>
<dbReference type="GO" id="GO:0004312">
    <property type="term" value="F:fatty acid synthase activity"/>
    <property type="evidence" value="ECO:0007669"/>
    <property type="project" value="TreeGrafter"/>
</dbReference>
<dbReference type="InterPro" id="IPR029058">
    <property type="entry name" value="AB_hydrolase_fold"/>
</dbReference>
<dbReference type="InterPro" id="IPR036291">
    <property type="entry name" value="NAD(P)-bd_dom_sf"/>
</dbReference>
<dbReference type="SMART" id="SM00827">
    <property type="entry name" value="PKS_AT"/>
    <property type="match status" value="1"/>
</dbReference>
<evidence type="ECO:0000256" key="1">
    <source>
        <dbReference type="ARBA" id="ARBA00006484"/>
    </source>
</evidence>
<dbReference type="PROSITE" id="PS50075">
    <property type="entry name" value="CARRIER"/>
    <property type="match status" value="1"/>
</dbReference>
<dbReference type="SMART" id="SM00822">
    <property type="entry name" value="PKS_KR"/>
    <property type="match status" value="1"/>
</dbReference>
<dbReference type="Pfam" id="PF21394">
    <property type="entry name" value="Beta-ketacyl_N"/>
    <property type="match status" value="1"/>
</dbReference>
<evidence type="ECO:0000256" key="2">
    <source>
        <dbReference type="ARBA" id="ARBA00022450"/>
    </source>
</evidence>
<dbReference type="InterPro" id="IPR049490">
    <property type="entry name" value="C883_1060-like_KR_N"/>
</dbReference>
<dbReference type="SUPFAM" id="SSF53474">
    <property type="entry name" value="alpha/beta-Hydrolases"/>
    <property type="match status" value="1"/>
</dbReference>
<evidence type="ECO:0000313" key="7">
    <source>
        <dbReference type="Proteomes" id="UP000192511"/>
    </source>
</evidence>
<dbReference type="Gene3D" id="3.40.50.1820">
    <property type="entry name" value="alpha/beta hydrolase"/>
    <property type="match status" value="1"/>
</dbReference>
<dbReference type="Gene3D" id="3.40.366.10">
    <property type="entry name" value="Malonyl-Coenzyme A Acyl Carrier Protein, domain 2"/>
    <property type="match status" value="1"/>
</dbReference>
<dbReference type="Pfam" id="PF00975">
    <property type="entry name" value="Thioesterase"/>
    <property type="match status" value="1"/>
</dbReference>
<evidence type="ECO:0000313" key="6">
    <source>
        <dbReference type="EMBL" id="PNL60990.1"/>
    </source>
</evidence>
<dbReference type="SUPFAM" id="SSF51735">
    <property type="entry name" value="NAD(P)-binding Rossmann-fold domains"/>
    <property type="match status" value="2"/>
</dbReference>
<dbReference type="PANTHER" id="PTHR43775">
    <property type="entry name" value="FATTY ACID SYNTHASE"/>
    <property type="match status" value="1"/>
</dbReference>
<dbReference type="Gene3D" id="3.30.70.250">
    <property type="entry name" value="Malonyl-CoA ACP transacylase, ACP-binding"/>
    <property type="match status" value="1"/>
</dbReference>
<protein>
    <submittedName>
        <fullName evidence="6">KR domain-containing protein</fullName>
    </submittedName>
</protein>
<dbReference type="InterPro" id="IPR006162">
    <property type="entry name" value="Ppantetheine_attach_site"/>
</dbReference>
<dbReference type="InterPro" id="IPR057326">
    <property type="entry name" value="KR_dom"/>
</dbReference>
<dbReference type="Gene3D" id="3.40.50.720">
    <property type="entry name" value="NAD(P)-binding Rossmann-like Domain"/>
    <property type="match status" value="1"/>
</dbReference>
<dbReference type="PROSITE" id="PS00012">
    <property type="entry name" value="PHOSPHOPANTETHEINE"/>
    <property type="match status" value="1"/>
</dbReference>
<dbReference type="SUPFAM" id="SSF55048">
    <property type="entry name" value="Probable ACP-binding domain of malonyl-CoA ACP transacylase"/>
    <property type="match status" value="1"/>
</dbReference>
<gene>
    <name evidence="6" type="ORF">A6J39_007055</name>
</gene>
<keyword evidence="2" id="KW-0596">Phosphopantetheine</keyword>